<evidence type="ECO:0000313" key="2">
    <source>
        <dbReference type="Proteomes" id="UP000294933"/>
    </source>
</evidence>
<dbReference type="GO" id="GO:0005634">
    <property type="term" value="C:nucleus"/>
    <property type="evidence" value="ECO:0007669"/>
    <property type="project" value="TreeGrafter"/>
</dbReference>
<dbReference type="InterPro" id="IPR019410">
    <property type="entry name" value="Methyltransf_16"/>
</dbReference>
<evidence type="ECO:0000313" key="1">
    <source>
        <dbReference type="EMBL" id="TDL27350.1"/>
    </source>
</evidence>
<sequence>MTCTHDVLPAHFTKHHPTLVYPFGTHVFYLAQLNDGTANGTALWLGAQCMSVFLVDAVRQIKPKSQRRRPKAIELGSGVGLTALVLASLGWDTLATDIEHVTRSVLEQNVKQNTDSVHPDFGSVQVRVLDWTVHPESWTWNNPPTIASHSLHKPDSEFSTPSNHDELFLPPFDLIVTSDTLYSPELITPLLRTIHHISMESIASTTSGQKGETSRGNGPPVYLALENRDPRLTQSFLEQAREVWKFSVERVPNRKVTKSLERGSILWDKEDWAGVEIWKLSLRNVSVGESHDRPGDSIS</sequence>
<protein>
    <submittedName>
        <fullName evidence="1">Uncharacterized protein</fullName>
    </submittedName>
</protein>
<dbReference type="SUPFAM" id="SSF53335">
    <property type="entry name" value="S-adenosyl-L-methionine-dependent methyltransferases"/>
    <property type="match status" value="1"/>
</dbReference>
<dbReference type="PANTHER" id="PTHR14614">
    <property type="entry name" value="HEPATOCELLULAR CARCINOMA-ASSOCIATED ANTIGEN"/>
    <property type="match status" value="1"/>
</dbReference>
<dbReference type="GO" id="GO:0005737">
    <property type="term" value="C:cytoplasm"/>
    <property type="evidence" value="ECO:0007669"/>
    <property type="project" value="TreeGrafter"/>
</dbReference>
<proteinExistence type="predicted"/>
<dbReference type="OrthoDB" id="194386at2759"/>
<dbReference type="VEuPathDB" id="FungiDB:BD410DRAFT_740300"/>
<dbReference type="AlphaFoldDB" id="A0A4Y7QKC8"/>
<dbReference type="InterPro" id="IPR029063">
    <property type="entry name" value="SAM-dependent_MTases_sf"/>
</dbReference>
<name>A0A4Y7QKC8_9AGAM</name>
<dbReference type="GO" id="GO:0008757">
    <property type="term" value="F:S-adenosylmethionine-dependent methyltransferase activity"/>
    <property type="evidence" value="ECO:0007669"/>
    <property type="project" value="UniProtKB-ARBA"/>
</dbReference>
<dbReference type="Gene3D" id="3.40.50.150">
    <property type="entry name" value="Vaccinia Virus protein VP39"/>
    <property type="match status" value="1"/>
</dbReference>
<accession>A0A4Y7QKC8</accession>
<dbReference type="PANTHER" id="PTHR14614:SF162">
    <property type="entry name" value="EXPRESSED PROTEIN"/>
    <property type="match status" value="1"/>
</dbReference>
<gene>
    <name evidence="1" type="ORF">BD410DRAFT_740300</name>
</gene>
<dbReference type="Pfam" id="PF10294">
    <property type="entry name" value="Methyltransf_16"/>
    <property type="match status" value="1"/>
</dbReference>
<reference evidence="1 2" key="1">
    <citation type="submission" date="2018-06" db="EMBL/GenBank/DDBJ databases">
        <title>A transcriptomic atlas of mushroom development highlights an independent origin of complex multicellularity.</title>
        <authorList>
            <consortium name="DOE Joint Genome Institute"/>
            <person name="Krizsan K."/>
            <person name="Almasi E."/>
            <person name="Merenyi Z."/>
            <person name="Sahu N."/>
            <person name="Viragh M."/>
            <person name="Koszo T."/>
            <person name="Mondo S."/>
            <person name="Kiss B."/>
            <person name="Balint B."/>
            <person name="Kues U."/>
            <person name="Barry K."/>
            <person name="Hegedus J.C."/>
            <person name="Henrissat B."/>
            <person name="Johnson J."/>
            <person name="Lipzen A."/>
            <person name="Ohm R."/>
            <person name="Nagy I."/>
            <person name="Pangilinan J."/>
            <person name="Yan J."/>
            <person name="Xiong Y."/>
            <person name="Grigoriev I.V."/>
            <person name="Hibbett D.S."/>
            <person name="Nagy L.G."/>
        </authorList>
    </citation>
    <scope>NUCLEOTIDE SEQUENCE [LARGE SCALE GENOMIC DNA]</scope>
    <source>
        <strain evidence="1 2">SZMC22713</strain>
    </source>
</reference>
<keyword evidence="2" id="KW-1185">Reference proteome</keyword>
<dbReference type="EMBL" id="ML170159">
    <property type="protein sequence ID" value="TDL27350.1"/>
    <property type="molecule type" value="Genomic_DNA"/>
</dbReference>
<dbReference type="STRING" id="50990.A0A4Y7QKC8"/>
<dbReference type="Proteomes" id="UP000294933">
    <property type="component" value="Unassembled WGS sequence"/>
</dbReference>
<organism evidence="1 2">
    <name type="scientific">Rickenella mellea</name>
    <dbReference type="NCBI Taxonomy" id="50990"/>
    <lineage>
        <taxon>Eukaryota</taxon>
        <taxon>Fungi</taxon>
        <taxon>Dikarya</taxon>
        <taxon>Basidiomycota</taxon>
        <taxon>Agaricomycotina</taxon>
        <taxon>Agaricomycetes</taxon>
        <taxon>Hymenochaetales</taxon>
        <taxon>Rickenellaceae</taxon>
        <taxon>Rickenella</taxon>
    </lineage>
</organism>